<evidence type="ECO:0000256" key="2">
    <source>
        <dbReference type="SAM" id="MobiDB-lite"/>
    </source>
</evidence>
<dbReference type="AlphaFoldDB" id="A0A1J7IGU8"/>
<gene>
    <name evidence="3" type="ORF">CONLIGDRAFT_580307</name>
</gene>
<feature type="compositionally biased region" description="Low complexity" evidence="2">
    <location>
        <begin position="263"/>
        <end position="280"/>
    </location>
</feature>
<reference evidence="3 4" key="1">
    <citation type="submission" date="2016-10" db="EMBL/GenBank/DDBJ databases">
        <title>Draft genome sequence of Coniochaeta ligniaria NRRL30616, a lignocellulolytic fungus for bioabatement of inhibitors in plant biomass hydrolysates.</title>
        <authorList>
            <consortium name="DOE Joint Genome Institute"/>
            <person name="Jimenez D.J."/>
            <person name="Hector R.E."/>
            <person name="Riley R."/>
            <person name="Sun H."/>
            <person name="Grigoriev I.V."/>
            <person name="Van Elsas J.D."/>
            <person name="Nichols N.N."/>
        </authorList>
    </citation>
    <scope>NUCLEOTIDE SEQUENCE [LARGE SCALE GENOMIC DNA]</scope>
    <source>
        <strain evidence="3 4">NRRL 30616</strain>
    </source>
</reference>
<evidence type="ECO:0000313" key="4">
    <source>
        <dbReference type="Proteomes" id="UP000182658"/>
    </source>
</evidence>
<dbReference type="PANTHER" id="PTHR45615:SF66">
    <property type="entry name" value="CARD DOMAIN-CONTAINING PROTEIN"/>
    <property type="match status" value="1"/>
</dbReference>
<proteinExistence type="predicted"/>
<dbReference type="OrthoDB" id="3532430at2759"/>
<dbReference type="EMBL" id="KV875100">
    <property type="protein sequence ID" value="OIW26686.1"/>
    <property type="molecule type" value="Genomic_DNA"/>
</dbReference>
<feature type="coiled-coil region" evidence="1">
    <location>
        <begin position="535"/>
        <end position="655"/>
    </location>
</feature>
<sequence>MTADTDLPIALRRTRRSLGTETPKSTQEHSHNPHSSLSKQPTPKPKKRVRFSDPFPLLPPSPATSTSTSGLTPLIRRTTLTPRRHSVPTHSSRSGISSSSYPQAEEEEIHITPLRQVLSGRVQRRIRRNGLSEEMNSIQAEKRREREEVARLKAEVAERDAEIARLRDETAAGLDAERVWELEREVEGLRAKLAGRDGGRVELASSPMNWTMAARDPFADEYTCMDFDAAEDDMDLGIDGFGEASMAELACSTPTRRSRGMLATPPTTSPAAAAARSSPPCAGTVITPRSHVWVQTDLADGERERIEEKMASLQLELAKLTTTLEGYAAFAERVASKLGNLSPSVASSTGSETNTPCPEVEAQITTLLQTLSDRTAALLELTSTISTLGFPGSDADEILRSIITAFRTARLELEYLTPGEISLPLTSSGAAVLDLLLDRLRDLARKAKEGDENIDEYHALELSLRQQLSARVDVTDALTKEITELKNKIRERDGRIEEQSVGLDRLKGAVASYARDVGELEQLVGRLEGEKSAAVEELEGRLNALEGQIAGLEEGHAEALRDMRKSHKEEVAGLNRTHGSALALRDARVAELRGEIERVNASLRAAHETVRKLRVEKDRAQSTNEKLVEENRGLAEGAEAERRKAKEVVDGMRSELERVVRMSEGLFLSGELAKRGGRKRRRYDSGLGFLDEEQVDV</sequence>
<name>A0A1J7IGU8_9PEZI</name>
<dbReference type="Proteomes" id="UP000182658">
    <property type="component" value="Unassembled WGS sequence"/>
</dbReference>
<dbReference type="Gene3D" id="1.10.287.1490">
    <property type="match status" value="1"/>
</dbReference>
<dbReference type="InParanoid" id="A0A1J7IGU8"/>
<evidence type="ECO:0000313" key="3">
    <source>
        <dbReference type="EMBL" id="OIW26686.1"/>
    </source>
</evidence>
<feature type="region of interest" description="Disordered" evidence="2">
    <location>
        <begin position="256"/>
        <end position="281"/>
    </location>
</feature>
<keyword evidence="4" id="KW-1185">Reference proteome</keyword>
<protein>
    <submittedName>
        <fullName evidence="3">Uncharacterized protein</fullName>
    </submittedName>
</protein>
<feature type="region of interest" description="Disordered" evidence="2">
    <location>
        <begin position="1"/>
        <end position="107"/>
    </location>
</feature>
<dbReference type="STRING" id="1408157.A0A1J7IGU8"/>
<feature type="compositionally biased region" description="Low complexity" evidence="2">
    <location>
        <begin position="91"/>
        <end position="100"/>
    </location>
</feature>
<keyword evidence="1" id="KW-0175">Coiled coil</keyword>
<evidence type="ECO:0000256" key="1">
    <source>
        <dbReference type="SAM" id="Coils"/>
    </source>
</evidence>
<dbReference type="PANTHER" id="PTHR45615">
    <property type="entry name" value="MYOSIN HEAVY CHAIN, NON-MUSCLE"/>
    <property type="match status" value="1"/>
</dbReference>
<accession>A0A1J7IGU8</accession>
<feature type="coiled-coil region" evidence="1">
    <location>
        <begin position="128"/>
        <end position="169"/>
    </location>
</feature>
<organism evidence="3 4">
    <name type="scientific">Coniochaeta ligniaria NRRL 30616</name>
    <dbReference type="NCBI Taxonomy" id="1408157"/>
    <lineage>
        <taxon>Eukaryota</taxon>
        <taxon>Fungi</taxon>
        <taxon>Dikarya</taxon>
        <taxon>Ascomycota</taxon>
        <taxon>Pezizomycotina</taxon>
        <taxon>Sordariomycetes</taxon>
        <taxon>Sordariomycetidae</taxon>
        <taxon>Coniochaetales</taxon>
        <taxon>Coniochaetaceae</taxon>
        <taxon>Coniochaeta</taxon>
    </lineage>
</organism>
<feature type="compositionally biased region" description="Low complexity" evidence="2">
    <location>
        <begin position="63"/>
        <end position="81"/>
    </location>
</feature>